<keyword evidence="2" id="KW-1185">Reference proteome</keyword>
<name>A0ACC0BAU5_CATRO</name>
<organism evidence="1 2">
    <name type="scientific">Catharanthus roseus</name>
    <name type="common">Madagascar periwinkle</name>
    <name type="synonym">Vinca rosea</name>
    <dbReference type="NCBI Taxonomy" id="4058"/>
    <lineage>
        <taxon>Eukaryota</taxon>
        <taxon>Viridiplantae</taxon>
        <taxon>Streptophyta</taxon>
        <taxon>Embryophyta</taxon>
        <taxon>Tracheophyta</taxon>
        <taxon>Spermatophyta</taxon>
        <taxon>Magnoliopsida</taxon>
        <taxon>eudicotyledons</taxon>
        <taxon>Gunneridae</taxon>
        <taxon>Pentapetalae</taxon>
        <taxon>asterids</taxon>
        <taxon>lamiids</taxon>
        <taxon>Gentianales</taxon>
        <taxon>Apocynaceae</taxon>
        <taxon>Rauvolfioideae</taxon>
        <taxon>Vinceae</taxon>
        <taxon>Catharanthinae</taxon>
        <taxon>Catharanthus</taxon>
    </lineage>
</organism>
<dbReference type="EMBL" id="CM044704">
    <property type="protein sequence ID" value="KAI5669765.1"/>
    <property type="molecule type" value="Genomic_DNA"/>
</dbReference>
<evidence type="ECO:0000313" key="2">
    <source>
        <dbReference type="Proteomes" id="UP001060085"/>
    </source>
</evidence>
<accession>A0ACC0BAU5</accession>
<sequence>MEKKRQKRGKLSSCSGLTCTKLTILTISAVIIQTIGLLCFLMGFFPVKSTLSGVSGLESYYPPFSGSYEAHNDTVLPPHQLKSLYQNLSRVPPLFDRLILMVIDGLPAEFVLGKDGHPPSKVFVEAMPYTQSLLAKGKAIGYHAKAAPPTVTMPRLKAMVSGAIGGFLDVAFNFNTQALLDDNLIGQFFRIGWKLLMFGDDTWLKLFPGMFAQHDGVSSFFVKDTVEVDRNVSRHLSVELSTNDWNLMILHYLGLDHVGHIGGRNSILMGPKLTEMDEVIKMIDSSITQSQQEGQGRTLLMIVSDHGMTESGNHGGSTYEETDSLALFVGLGEFSDASTTNNIANQVDVAPTLALLFGVPIPKNNVGILMAGVFNSLTDDEHLRLLELNSWQLFQLLEAQLPNFMCGSFKCSGQRENIGPRTGRRTYDSVKDTLCCLYLDAASLHESWKSEKGSRSTGGDDCSNIILAYHKFLRASSEWLSHRATDRPVGTLAFGVAAMLVSCLVLLALLYRYACEMSLRKEQIISYPNSDICRWCLDENFTVAVVCSFILSMGSSSMVEEEQYIWHFMTSSLFLVLFRKTIQSFTAMSLQNLLILIKEERKRGLIQVVSTIVILTSGRILRGWHQGGVNWTYLPDISKWLEQAGNAYTSSLQLVSGILLIITSFFVLLMSAGSKRTLVMIIASLYLFPGLLVLHRIIKYQDSAGYGATLVAQIFYCVLSISTIGTCISVPWLMPLKDYKESGHELSLSQDISCKFQPNALLQGTKDSVFLMGWACVFSWCLLQLLLQQPINSMPLFLVFIQILATVWYSSSHDLQWVEVAALYFLGMAGHFGLGNTNTLATIDVAGAFIGVSSHSTLLSGILMFVITYASPMLSLLSLVMYISVKDVDRRIHAKDMNIGEVLKMNLGFPCLVPLGLNSIFLTAYTIVLLLMRNHLFIWSVFSPKYLYVCATTACVCIGVSLMASIVVYTVVVLAYRRR</sequence>
<gene>
    <name evidence="1" type="ORF">M9H77_19618</name>
</gene>
<evidence type="ECO:0000313" key="1">
    <source>
        <dbReference type="EMBL" id="KAI5669765.1"/>
    </source>
</evidence>
<dbReference type="Proteomes" id="UP001060085">
    <property type="component" value="Linkage Group LG04"/>
</dbReference>
<protein>
    <submittedName>
        <fullName evidence="1">Uncharacterized protein</fullName>
    </submittedName>
</protein>
<proteinExistence type="predicted"/>
<comment type="caution">
    <text evidence="1">The sequence shown here is derived from an EMBL/GenBank/DDBJ whole genome shotgun (WGS) entry which is preliminary data.</text>
</comment>
<reference evidence="2" key="1">
    <citation type="journal article" date="2023" name="Nat. Plants">
        <title>Single-cell RNA sequencing provides a high-resolution roadmap for understanding the multicellular compartmentation of specialized metabolism.</title>
        <authorList>
            <person name="Sun S."/>
            <person name="Shen X."/>
            <person name="Li Y."/>
            <person name="Li Y."/>
            <person name="Wang S."/>
            <person name="Li R."/>
            <person name="Zhang H."/>
            <person name="Shen G."/>
            <person name="Guo B."/>
            <person name="Wei J."/>
            <person name="Xu J."/>
            <person name="St-Pierre B."/>
            <person name="Chen S."/>
            <person name="Sun C."/>
        </authorList>
    </citation>
    <scope>NUCLEOTIDE SEQUENCE [LARGE SCALE GENOMIC DNA]</scope>
</reference>